<evidence type="ECO:0000313" key="1">
    <source>
        <dbReference type="EMBL" id="MFD1981464.1"/>
    </source>
</evidence>
<comment type="caution">
    <text evidence="1">The sequence shown here is derived from an EMBL/GenBank/DDBJ whole genome shotgun (WGS) entry which is preliminary data.</text>
</comment>
<dbReference type="EMBL" id="JBHUGZ010000001">
    <property type="protein sequence ID" value="MFD1981464.1"/>
    <property type="molecule type" value="Genomic_DNA"/>
</dbReference>
<gene>
    <name evidence="1" type="ORF">ACFSOZ_01920</name>
</gene>
<dbReference type="RefSeq" id="WP_379092916.1">
    <property type="nucleotide sequence ID" value="NZ_JBHUGZ010000001.1"/>
</dbReference>
<organism evidence="1 2">
    <name type="scientific">Mesorhizobium newzealandense</name>
    <dbReference type="NCBI Taxonomy" id="1300302"/>
    <lineage>
        <taxon>Bacteria</taxon>
        <taxon>Pseudomonadati</taxon>
        <taxon>Pseudomonadota</taxon>
        <taxon>Alphaproteobacteria</taxon>
        <taxon>Hyphomicrobiales</taxon>
        <taxon>Phyllobacteriaceae</taxon>
        <taxon>Mesorhizobium</taxon>
    </lineage>
</organism>
<keyword evidence="2" id="KW-1185">Reference proteome</keyword>
<protein>
    <submittedName>
        <fullName evidence="1">Uncharacterized protein</fullName>
    </submittedName>
</protein>
<sequence length="50" mass="5598">MVQDDATVGGVVPMFDAEQTIGATLASIRRQDRLLWQEIAGLFYLRTMRG</sequence>
<proteinExistence type="predicted"/>
<accession>A0ABW4U6W6</accession>
<dbReference type="Proteomes" id="UP001597405">
    <property type="component" value="Unassembled WGS sequence"/>
</dbReference>
<name>A0ABW4U6W6_9HYPH</name>
<reference evidence="2" key="1">
    <citation type="journal article" date="2019" name="Int. J. Syst. Evol. Microbiol.">
        <title>The Global Catalogue of Microorganisms (GCM) 10K type strain sequencing project: providing services to taxonomists for standard genome sequencing and annotation.</title>
        <authorList>
            <consortium name="The Broad Institute Genomics Platform"/>
            <consortium name="The Broad Institute Genome Sequencing Center for Infectious Disease"/>
            <person name="Wu L."/>
            <person name="Ma J."/>
        </authorList>
    </citation>
    <scope>NUCLEOTIDE SEQUENCE [LARGE SCALE GENOMIC DNA]</scope>
    <source>
        <strain evidence="2">CGMCC 1.16225</strain>
    </source>
</reference>
<evidence type="ECO:0000313" key="2">
    <source>
        <dbReference type="Proteomes" id="UP001597405"/>
    </source>
</evidence>